<evidence type="ECO:0000313" key="12">
    <source>
        <dbReference type="Proteomes" id="UP001168883"/>
    </source>
</evidence>
<dbReference type="EC" id="2.7.11.1" evidence="1"/>
<feature type="domain" description="Protein kinase" evidence="10">
    <location>
        <begin position="27"/>
        <end position="276"/>
    </location>
</feature>
<comment type="caution">
    <text evidence="11">The sequence shown here is derived from an EMBL/GenBank/DDBJ whole genome shotgun (WGS) entry which is preliminary data.</text>
</comment>
<evidence type="ECO:0000313" key="11">
    <source>
        <dbReference type="EMBL" id="MDO3677425.1"/>
    </source>
</evidence>
<keyword evidence="4 9" id="KW-0547">Nucleotide-binding</keyword>
<dbReference type="Gene3D" id="1.10.510.10">
    <property type="entry name" value="Transferase(Phosphotransferase) domain 1"/>
    <property type="match status" value="1"/>
</dbReference>
<keyword evidence="6 9" id="KW-0067">ATP-binding</keyword>
<dbReference type="SUPFAM" id="SSF56112">
    <property type="entry name" value="Protein kinase-like (PK-like)"/>
    <property type="match status" value="1"/>
</dbReference>
<keyword evidence="5 11" id="KW-0418">Kinase</keyword>
<comment type="catalytic activity">
    <reaction evidence="7">
        <text>L-threonyl-[protein] + ATP = O-phospho-L-threonyl-[protein] + ADP + H(+)</text>
        <dbReference type="Rhea" id="RHEA:46608"/>
        <dbReference type="Rhea" id="RHEA-COMP:11060"/>
        <dbReference type="Rhea" id="RHEA-COMP:11605"/>
        <dbReference type="ChEBI" id="CHEBI:15378"/>
        <dbReference type="ChEBI" id="CHEBI:30013"/>
        <dbReference type="ChEBI" id="CHEBI:30616"/>
        <dbReference type="ChEBI" id="CHEBI:61977"/>
        <dbReference type="ChEBI" id="CHEBI:456216"/>
        <dbReference type="EC" id="2.7.11.1"/>
    </reaction>
</comment>
<dbReference type="PANTHER" id="PTHR24363">
    <property type="entry name" value="SERINE/THREONINE PROTEIN KINASE"/>
    <property type="match status" value="1"/>
</dbReference>
<proteinExistence type="predicted"/>
<dbReference type="InterPro" id="IPR000719">
    <property type="entry name" value="Prot_kinase_dom"/>
</dbReference>
<evidence type="ECO:0000256" key="4">
    <source>
        <dbReference type="ARBA" id="ARBA00022741"/>
    </source>
</evidence>
<dbReference type="Proteomes" id="UP001168883">
    <property type="component" value="Unassembled WGS sequence"/>
</dbReference>
<evidence type="ECO:0000259" key="10">
    <source>
        <dbReference type="PROSITE" id="PS50011"/>
    </source>
</evidence>
<dbReference type="InterPro" id="IPR011009">
    <property type="entry name" value="Kinase-like_dom_sf"/>
</dbReference>
<accession>A0ABT8V7K3</accession>
<feature type="binding site" evidence="9">
    <location>
        <position position="56"/>
    </location>
    <ligand>
        <name>ATP</name>
        <dbReference type="ChEBI" id="CHEBI:30616"/>
    </ligand>
</feature>
<dbReference type="GO" id="GO:0016301">
    <property type="term" value="F:kinase activity"/>
    <property type="evidence" value="ECO:0007669"/>
    <property type="project" value="UniProtKB-KW"/>
</dbReference>
<organism evidence="11 12">
    <name type="scientific">Paenibacillus ehimensis</name>
    <dbReference type="NCBI Taxonomy" id="79264"/>
    <lineage>
        <taxon>Bacteria</taxon>
        <taxon>Bacillati</taxon>
        <taxon>Bacillota</taxon>
        <taxon>Bacilli</taxon>
        <taxon>Bacillales</taxon>
        <taxon>Paenibacillaceae</taxon>
        <taxon>Paenibacillus</taxon>
    </lineage>
</organism>
<protein>
    <recommendedName>
        <fullName evidence="1">non-specific serine/threonine protein kinase</fullName>
        <ecNumber evidence="1">2.7.11.1</ecNumber>
    </recommendedName>
</protein>
<dbReference type="InterPro" id="IPR017441">
    <property type="entry name" value="Protein_kinase_ATP_BS"/>
</dbReference>
<dbReference type="PANTHER" id="PTHR24363:SF0">
    <property type="entry name" value="SERINE_THREONINE KINASE LIKE DOMAIN CONTAINING 1"/>
    <property type="match status" value="1"/>
</dbReference>
<keyword evidence="2" id="KW-0723">Serine/threonine-protein kinase</keyword>
<evidence type="ECO:0000256" key="1">
    <source>
        <dbReference type="ARBA" id="ARBA00012513"/>
    </source>
</evidence>
<evidence type="ECO:0000256" key="7">
    <source>
        <dbReference type="ARBA" id="ARBA00047899"/>
    </source>
</evidence>
<evidence type="ECO:0000256" key="2">
    <source>
        <dbReference type="ARBA" id="ARBA00022527"/>
    </source>
</evidence>
<dbReference type="PROSITE" id="PS00107">
    <property type="entry name" value="PROTEIN_KINASE_ATP"/>
    <property type="match status" value="1"/>
</dbReference>
<keyword evidence="3" id="KW-0808">Transferase</keyword>
<keyword evidence="12" id="KW-1185">Reference proteome</keyword>
<evidence type="ECO:0000256" key="3">
    <source>
        <dbReference type="ARBA" id="ARBA00022679"/>
    </source>
</evidence>
<dbReference type="Pfam" id="PF00069">
    <property type="entry name" value="Pkinase"/>
    <property type="match status" value="1"/>
</dbReference>
<dbReference type="PROSITE" id="PS50011">
    <property type="entry name" value="PROTEIN_KINASE_DOM"/>
    <property type="match status" value="1"/>
</dbReference>
<reference evidence="11" key="1">
    <citation type="submission" date="2023-07" db="EMBL/GenBank/DDBJ databases">
        <authorList>
            <person name="Aktuganov G."/>
            <person name="Boyko T."/>
            <person name="Delegan Y."/>
            <person name="Galimzianova N."/>
            <person name="Gilvanova E."/>
            <person name="Korobov V."/>
            <person name="Kuzmina L."/>
            <person name="Melentiev A."/>
            <person name="Milman P."/>
            <person name="Ryabova A."/>
            <person name="Stupak E."/>
            <person name="Yasakov T."/>
            <person name="Zharikova N."/>
            <person name="Zhurenko E."/>
        </authorList>
    </citation>
    <scope>NUCLEOTIDE SEQUENCE</scope>
    <source>
        <strain evidence="11">IB-739</strain>
    </source>
</reference>
<name>A0ABT8V7K3_9BACL</name>
<evidence type="ECO:0000256" key="5">
    <source>
        <dbReference type="ARBA" id="ARBA00022777"/>
    </source>
</evidence>
<gene>
    <name evidence="11" type="ORF">Q3C12_10480</name>
</gene>
<sequence length="276" mass="31781">MLNYLKGIRQAWIDYPEPEGRLLAGTYEIIRSLGSGSYGLAYRCRDIRTGEHVVVKQSKPSKGPLAERLLERETELLSGLKHPGIPGFRGSFRHKNRLCIAIDLIEGHTIEDLLFEQERPFSELESLRWIAKLMGIVSFIHARGIVHLDIRIPNVLLREERLYLIDFGLAKRIGEEAEEPYADEELRKRRTPVVQSDLYAVGHLLLFLLYSSYQERPGQPPADWQEELDVAGDVKHMIRRLLQVEPPYADTETFRLELDNTLRRLQSAADANQELE</sequence>
<dbReference type="RefSeq" id="WP_302878141.1">
    <property type="nucleotide sequence ID" value="NZ_JARLKN010000099.1"/>
</dbReference>
<comment type="catalytic activity">
    <reaction evidence="8">
        <text>L-seryl-[protein] + ATP = O-phospho-L-seryl-[protein] + ADP + H(+)</text>
        <dbReference type="Rhea" id="RHEA:17989"/>
        <dbReference type="Rhea" id="RHEA-COMP:9863"/>
        <dbReference type="Rhea" id="RHEA-COMP:11604"/>
        <dbReference type="ChEBI" id="CHEBI:15378"/>
        <dbReference type="ChEBI" id="CHEBI:29999"/>
        <dbReference type="ChEBI" id="CHEBI:30616"/>
        <dbReference type="ChEBI" id="CHEBI:83421"/>
        <dbReference type="ChEBI" id="CHEBI:456216"/>
        <dbReference type="EC" id="2.7.11.1"/>
    </reaction>
</comment>
<evidence type="ECO:0000256" key="8">
    <source>
        <dbReference type="ARBA" id="ARBA00048679"/>
    </source>
</evidence>
<dbReference type="EMBL" id="JAUMKJ010000010">
    <property type="protein sequence ID" value="MDO3677425.1"/>
    <property type="molecule type" value="Genomic_DNA"/>
</dbReference>
<evidence type="ECO:0000256" key="6">
    <source>
        <dbReference type="ARBA" id="ARBA00022840"/>
    </source>
</evidence>
<evidence type="ECO:0000256" key="9">
    <source>
        <dbReference type="PROSITE-ProRule" id="PRU10141"/>
    </source>
</evidence>